<name>A0A8D0AIW8_SANLU</name>
<dbReference type="InterPro" id="IPR006187">
    <property type="entry name" value="Claudin"/>
</dbReference>
<dbReference type="PRINTS" id="PR01077">
    <property type="entry name" value="CLAUDIN"/>
</dbReference>
<dbReference type="PANTHER" id="PTHR12002">
    <property type="entry name" value="CLAUDIN"/>
    <property type="match status" value="1"/>
</dbReference>
<keyword evidence="8 10" id="KW-1133">Transmembrane helix</keyword>
<dbReference type="FunFam" id="1.20.140.150:FF:000001">
    <property type="entry name" value="Claudin"/>
    <property type="match status" value="1"/>
</dbReference>
<evidence type="ECO:0000256" key="7">
    <source>
        <dbReference type="ARBA" id="ARBA00022949"/>
    </source>
</evidence>
<dbReference type="GeneTree" id="ENSGT00940000164025"/>
<protein>
    <recommendedName>
        <fullName evidence="13">Claudin</fullName>
    </recommendedName>
</protein>
<dbReference type="GO" id="GO:0005886">
    <property type="term" value="C:plasma membrane"/>
    <property type="evidence" value="ECO:0007669"/>
    <property type="project" value="UniProtKB-SubCell"/>
</dbReference>
<keyword evidence="7" id="KW-0965">Cell junction</keyword>
<dbReference type="InterPro" id="IPR004031">
    <property type="entry name" value="PMP22/EMP/MP20/Claudin"/>
</dbReference>
<sequence>MCVWRSVDAKIRRRRNFDVDASTSSTCRVIIICSTPMWRVTAFIGSNIVTAQVIWEGIWTTCVVQSMGQMQCDAYDSMLALSTDVRALMVVSIVAGSAGILIAFAGGKCTNFIPGERAKARVSVTAGVFLIISGILCLIPVSWTATLVITDFYNPFLIDAQKRELGTSLYIGWVAGGLLVFGGALLCATCPSKEDETPPGEVPPKQTWGIYQRGFGPIFYTKQDVHLRFLKTAGPLQLSVLLNQVIKSKSLGLKGFVKMFFVVHVVRSQNSHQPDRSVLFSCYQAADQKAGGSHVSGLILLSQ</sequence>
<keyword evidence="5" id="KW-1003">Cell membrane</keyword>
<evidence type="ECO:0000256" key="5">
    <source>
        <dbReference type="ARBA" id="ARBA00022475"/>
    </source>
</evidence>
<comment type="subcellular location">
    <subcellularLocation>
        <location evidence="1">Cell junction</location>
        <location evidence="1">Tight junction</location>
    </subcellularLocation>
    <subcellularLocation>
        <location evidence="2">Cell membrane</location>
        <topology evidence="2">Multi-pass membrane protein</topology>
    </subcellularLocation>
</comment>
<reference evidence="11" key="2">
    <citation type="submission" date="2025-09" db="UniProtKB">
        <authorList>
            <consortium name="Ensembl"/>
        </authorList>
    </citation>
    <scope>IDENTIFICATION</scope>
</reference>
<feature type="transmembrane region" description="Helical" evidence="10">
    <location>
        <begin position="169"/>
        <end position="188"/>
    </location>
</feature>
<evidence type="ECO:0000256" key="3">
    <source>
        <dbReference type="ARBA" id="ARBA00008295"/>
    </source>
</evidence>
<evidence type="ECO:0000256" key="8">
    <source>
        <dbReference type="ARBA" id="ARBA00022989"/>
    </source>
</evidence>
<evidence type="ECO:0000256" key="9">
    <source>
        <dbReference type="ARBA" id="ARBA00023136"/>
    </source>
</evidence>
<evidence type="ECO:0000256" key="2">
    <source>
        <dbReference type="ARBA" id="ARBA00004651"/>
    </source>
</evidence>
<dbReference type="GO" id="GO:0005198">
    <property type="term" value="F:structural molecule activity"/>
    <property type="evidence" value="ECO:0007669"/>
    <property type="project" value="InterPro"/>
</dbReference>
<evidence type="ECO:0000313" key="12">
    <source>
        <dbReference type="Proteomes" id="UP000694568"/>
    </source>
</evidence>
<dbReference type="Pfam" id="PF00822">
    <property type="entry name" value="PMP22_Claudin"/>
    <property type="match status" value="1"/>
</dbReference>
<organism evidence="11 12">
    <name type="scientific">Sander lucioperca</name>
    <name type="common">Pike-perch</name>
    <name type="synonym">Perca lucioperca</name>
    <dbReference type="NCBI Taxonomy" id="283035"/>
    <lineage>
        <taxon>Eukaryota</taxon>
        <taxon>Metazoa</taxon>
        <taxon>Chordata</taxon>
        <taxon>Craniata</taxon>
        <taxon>Vertebrata</taxon>
        <taxon>Euteleostomi</taxon>
        <taxon>Actinopterygii</taxon>
        <taxon>Neopterygii</taxon>
        <taxon>Teleostei</taxon>
        <taxon>Neoteleostei</taxon>
        <taxon>Acanthomorphata</taxon>
        <taxon>Eupercaria</taxon>
        <taxon>Perciformes</taxon>
        <taxon>Percoidei</taxon>
        <taxon>Percidae</taxon>
        <taxon>Luciopercinae</taxon>
        <taxon>Sander</taxon>
    </lineage>
</organism>
<dbReference type="GO" id="GO:0005923">
    <property type="term" value="C:bicellular tight junction"/>
    <property type="evidence" value="ECO:0007669"/>
    <property type="project" value="UniProtKB-SubCell"/>
</dbReference>
<comment type="similarity">
    <text evidence="3">Belongs to the claudin family.</text>
</comment>
<dbReference type="Ensembl" id="ENSSLUT00000056672.1">
    <property type="protein sequence ID" value="ENSSLUP00000055062.1"/>
    <property type="gene ID" value="ENSSLUG00000023761.1"/>
</dbReference>
<evidence type="ECO:0000256" key="4">
    <source>
        <dbReference type="ARBA" id="ARBA00022427"/>
    </source>
</evidence>
<keyword evidence="12" id="KW-1185">Reference proteome</keyword>
<evidence type="ECO:0000256" key="6">
    <source>
        <dbReference type="ARBA" id="ARBA00022692"/>
    </source>
</evidence>
<dbReference type="AlphaFoldDB" id="A0A8D0AIW8"/>
<keyword evidence="4" id="KW-0796">Tight junction</keyword>
<evidence type="ECO:0000256" key="1">
    <source>
        <dbReference type="ARBA" id="ARBA00004435"/>
    </source>
</evidence>
<keyword evidence="9 10" id="KW-0472">Membrane</keyword>
<dbReference type="Gene3D" id="1.20.140.150">
    <property type="match status" value="1"/>
</dbReference>
<reference evidence="11" key="1">
    <citation type="submission" date="2025-08" db="UniProtKB">
        <authorList>
            <consortium name="Ensembl"/>
        </authorList>
    </citation>
    <scope>IDENTIFICATION</scope>
</reference>
<proteinExistence type="inferred from homology"/>
<evidence type="ECO:0000256" key="10">
    <source>
        <dbReference type="SAM" id="Phobius"/>
    </source>
</evidence>
<feature type="transmembrane region" description="Helical" evidence="10">
    <location>
        <begin position="85"/>
        <end position="105"/>
    </location>
</feature>
<evidence type="ECO:0008006" key="13">
    <source>
        <dbReference type="Google" id="ProtNLM"/>
    </source>
</evidence>
<evidence type="ECO:0000313" key="11">
    <source>
        <dbReference type="Ensembl" id="ENSSLUP00000055062.1"/>
    </source>
</evidence>
<accession>A0A8D0AIW8</accession>
<feature type="transmembrane region" description="Helical" evidence="10">
    <location>
        <begin position="126"/>
        <end position="149"/>
    </location>
</feature>
<keyword evidence="6 10" id="KW-0812">Transmembrane</keyword>
<dbReference type="Proteomes" id="UP000694568">
    <property type="component" value="Unplaced"/>
</dbReference>